<dbReference type="PANTHER" id="PTHR36432:SF4">
    <property type="entry name" value="TRANSITION STATE REGULATOR ABH-RELATED"/>
    <property type="match status" value="1"/>
</dbReference>
<dbReference type="SMART" id="SM00966">
    <property type="entry name" value="SpoVT_AbrB"/>
    <property type="match status" value="1"/>
</dbReference>
<dbReference type="Pfam" id="PF04014">
    <property type="entry name" value="MazE_antitoxin"/>
    <property type="match status" value="1"/>
</dbReference>
<comment type="caution">
    <text evidence="3">The sequence shown here is derived from an EMBL/GenBank/DDBJ whole genome shotgun (WGS) entry which is preliminary data.</text>
</comment>
<evidence type="ECO:0000313" key="3">
    <source>
        <dbReference type="EMBL" id="KEP28110.1"/>
    </source>
</evidence>
<dbReference type="AlphaFoldDB" id="A0A081LFT4"/>
<keyword evidence="4" id="KW-1185">Reference proteome</keyword>
<dbReference type="GO" id="GO:0003677">
    <property type="term" value="F:DNA binding"/>
    <property type="evidence" value="ECO:0007669"/>
    <property type="project" value="UniProtKB-UniRule"/>
</dbReference>
<dbReference type="InterPro" id="IPR037914">
    <property type="entry name" value="SpoVT-AbrB_sf"/>
</dbReference>
<evidence type="ECO:0000259" key="2">
    <source>
        <dbReference type="PROSITE" id="PS51740"/>
    </source>
</evidence>
<dbReference type="SUPFAM" id="SSF89447">
    <property type="entry name" value="AbrB/MazE/MraZ-like"/>
    <property type="match status" value="1"/>
</dbReference>
<evidence type="ECO:0000313" key="4">
    <source>
        <dbReference type="Proteomes" id="UP000028091"/>
    </source>
</evidence>
<accession>A0A081LFT4</accession>
<protein>
    <submittedName>
        <fullName evidence="3">Transition state regulator Abh</fullName>
    </submittedName>
</protein>
<feature type="domain" description="SpoVT-AbrB" evidence="2">
    <location>
        <begin position="5"/>
        <end position="50"/>
    </location>
</feature>
<dbReference type="EMBL" id="JOTP01000001">
    <property type="protein sequence ID" value="KEP28110.1"/>
    <property type="molecule type" value="Genomic_DNA"/>
</dbReference>
<evidence type="ECO:0000256" key="1">
    <source>
        <dbReference type="PROSITE-ProRule" id="PRU01076"/>
    </source>
</evidence>
<dbReference type="RefSeq" id="WP_003213714.1">
    <property type="nucleotide sequence ID" value="NZ_JALPZN010000001.1"/>
</dbReference>
<dbReference type="PANTHER" id="PTHR36432">
    <property type="match status" value="1"/>
</dbReference>
<dbReference type="eggNOG" id="COG2002">
    <property type="taxonomic scope" value="Bacteria"/>
</dbReference>
<dbReference type="PROSITE" id="PS51740">
    <property type="entry name" value="SPOVT_ABRB"/>
    <property type="match status" value="1"/>
</dbReference>
<organism evidence="3 4">
    <name type="scientific">Bacillus zhangzhouensis</name>
    <dbReference type="NCBI Taxonomy" id="1178540"/>
    <lineage>
        <taxon>Bacteria</taxon>
        <taxon>Bacillati</taxon>
        <taxon>Bacillota</taxon>
        <taxon>Bacilli</taxon>
        <taxon>Bacillales</taxon>
        <taxon>Bacillaceae</taxon>
        <taxon>Bacillus</taxon>
    </lineage>
</organism>
<dbReference type="Pfam" id="PF18277">
    <property type="entry name" value="AbrB_C"/>
    <property type="match status" value="1"/>
</dbReference>
<gene>
    <name evidence="3" type="ORF">BA70_00525</name>
</gene>
<dbReference type="Proteomes" id="UP000028091">
    <property type="component" value="Unassembled WGS sequence"/>
</dbReference>
<dbReference type="Gene3D" id="2.10.260.10">
    <property type="match status" value="1"/>
</dbReference>
<name>A0A081LFT4_9BACI</name>
<proteinExistence type="predicted"/>
<dbReference type="OrthoDB" id="9782993at2"/>
<dbReference type="InterPro" id="IPR007159">
    <property type="entry name" value="SpoVT-AbrB_dom"/>
</dbReference>
<keyword evidence="1" id="KW-0238">DNA-binding</keyword>
<sequence>MKRTGMVRHIDSLGRIVLPSEMRKVLNIKEEQLLEIFIEDQTIMLKKYDADKSCLLTGQVTKYNKSYGNGKVMLSPEGAERLLVELKQLLKEEATR</sequence>
<dbReference type="InterPro" id="IPR040678">
    <property type="entry name" value="AbrB_C"/>
</dbReference>
<dbReference type="NCBIfam" id="TIGR01439">
    <property type="entry name" value="lp_hng_hel_AbrB"/>
    <property type="match status" value="1"/>
</dbReference>
<dbReference type="InterPro" id="IPR052731">
    <property type="entry name" value="B_subtilis_Trans_State_Reg"/>
</dbReference>
<reference evidence="3 4" key="1">
    <citation type="submission" date="2012-09" db="EMBL/GenBank/DDBJ databases">
        <title>Genome Sequence of Bacillus sp. DW5-4.</title>
        <authorList>
            <person name="Lai Q."/>
            <person name="Liu Y."/>
            <person name="Shao Z."/>
        </authorList>
    </citation>
    <scope>NUCLEOTIDE SEQUENCE [LARGE SCALE GENOMIC DNA]</scope>
    <source>
        <strain evidence="3 4">DW5-4</strain>
    </source>
</reference>